<dbReference type="PANTHER" id="PTHR39183">
    <property type="entry name" value="SPORE COAT PROTEIN F-LIKE PROTEIN YHCQ"/>
    <property type="match status" value="1"/>
</dbReference>
<evidence type="ECO:0000313" key="5">
    <source>
        <dbReference type="Proteomes" id="UP000516384"/>
    </source>
</evidence>
<dbReference type="RefSeq" id="WP_190298289.1">
    <property type="nucleotide sequence ID" value="NZ_CP061172.1"/>
</dbReference>
<dbReference type="Gene3D" id="1.20.1260.10">
    <property type="match status" value="1"/>
</dbReference>
<dbReference type="EMBL" id="CP061172">
    <property type="protein sequence ID" value="QNR67462.1"/>
    <property type="molecule type" value="Genomic_DNA"/>
</dbReference>
<keyword evidence="1" id="KW-0749">Sporulation</keyword>
<evidence type="ECO:0000313" key="4">
    <source>
        <dbReference type="EMBL" id="QNR67462.1"/>
    </source>
</evidence>
<accession>A0A7H0Y8Q4</accession>
<dbReference type="InterPro" id="IPR012347">
    <property type="entry name" value="Ferritin-like"/>
</dbReference>
<comment type="similarity">
    <text evidence="3">Belongs to the CotF family.</text>
</comment>
<proteinExistence type="inferred from homology"/>
<reference evidence="4 5" key="1">
    <citation type="submission" date="2020-09" db="EMBL/GenBank/DDBJ databases">
        <title>Characterization of Paenibacillus peoriae strain ZF390 with broad-spectrum antimicrobial activity as a potential biocontrol agent.</title>
        <authorList>
            <person name="Li L."/>
            <person name="Zhao Y."/>
            <person name="Li B."/>
            <person name="Xie X."/>
        </authorList>
    </citation>
    <scope>NUCLEOTIDE SEQUENCE [LARGE SCALE GENOMIC DNA]</scope>
    <source>
        <strain evidence="4 5">ZF390</strain>
    </source>
</reference>
<organism evidence="4 5">
    <name type="scientific">Paenibacillus peoriae</name>
    <dbReference type="NCBI Taxonomy" id="59893"/>
    <lineage>
        <taxon>Bacteria</taxon>
        <taxon>Bacillati</taxon>
        <taxon>Bacillota</taxon>
        <taxon>Bacilli</taxon>
        <taxon>Bacillales</taxon>
        <taxon>Paenibacillaceae</taxon>
        <taxon>Paenibacillus</taxon>
    </lineage>
</organism>
<evidence type="ECO:0000256" key="1">
    <source>
        <dbReference type="ARBA" id="ARBA00022969"/>
    </source>
</evidence>
<evidence type="ECO:0000256" key="3">
    <source>
        <dbReference type="ARBA" id="ARBA00024344"/>
    </source>
</evidence>
<dbReference type="Proteomes" id="UP000516384">
    <property type="component" value="Chromosome"/>
</dbReference>
<dbReference type="GO" id="GO:0030435">
    <property type="term" value="P:sporulation resulting in formation of a cellular spore"/>
    <property type="evidence" value="ECO:0007669"/>
    <property type="project" value="UniProtKB-KW"/>
</dbReference>
<keyword evidence="4" id="KW-0167">Capsid protein</keyword>
<name>A0A7H0Y8Q4_9BACL</name>
<sequence>MDYVDPKNSLNMPEMADTTLAMDFLIRVKEGVQNTAIALTETVSPDARTLLRNQLHQGIALHQEITDLMVRKKWFHPYDLQKQYQLDQLSANKTVDISKMKLFPDDTTRKGMFDRTPDEHMGGNQA</sequence>
<dbReference type="Pfam" id="PF07875">
    <property type="entry name" value="Coat_F"/>
    <property type="match status" value="1"/>
</dbReference>
<gene>
    <name evidence="4" type="ORF">IAQ67_27625</name>
</gene>
<protein>
    <submittedName>
        <fullName evidence="4">Spore coat protein</fullName>
    </submittedName>
</protein>
<keyword evidence="4" id="KW-0946">Virion</keyword>
<dbReference type="PANTHER" id="PTHR39183:SF1">
    <property type="entry name" value="SPORE COAT PROTEIN F-LIKE PROTEIN YHCQ"/>
    <property type="match status" value="1"/>
</dbReference>
<evidence type="ECO:0000256" key="2">
    <source>
        <dbReference type="ARBA" id="ARBA00024325"/>
    </source>
</evidence>
<dbReference type="AlphaFoldDB" id="A0A7H0Y8Q4"/>
<comment type="subcellular location">
    <subcellularLocation>
        <location evidence="2">Spore coat</location>
    </subcellularLocation>
</comment>
<dbReference type="InterPro" id="IPR012851">
    <property type="entry name" value="Spore_coat_CotF-like"/>
</dbReference>